<feature type="region of interest" description="Disordered" evidence="1">
    <location>
        <begin position="1"/>
        <end position="26"/>
    </location>
</feature>
<accession>A0A4S2MHR8</accession>
<sequence length="240" mass="26128">MTINVKLEPPSTSGTTGYASSTLTPATKRRKLLPAPAKATASPLHRTRACQLIPRSVLISTSAAAAARKCQRKLPARFKPIPAVPPLPPLASNHCNALSKPVPKWAWLKKILNPLPVVSKAVSNPFTDAPTNERSTDLKKPPSPISNASFDTLLLSFHHSNPDLSYPSSQHHAILNTPTQTLIPTQHSELSNVQSPMYGTYGPHDFSAAAQNTESQRANDDKLTDYRNKRSKRHVPSRTS</sequence>
<evidence type="ECO:0000313" key="3">
    <source>
        <dbReference type="Proteomes" id="UP000298138"/>
    </source>
</evidence>
<dbReference type="Proteomes" id="UP000298138">
    <property type="component" value="Unassembled WGS sequence"/>
</dbReference>
<protein>
    <submittedName>
        <fullName evidence="2">Uncharacterized protein</fullName>
    </submittedName>
</protein>
<organism evidence="2 3">
    <name type="scientific">Ascodesmis nigricans</name>
    <dbReference type="NCBI Taxonomy" id="341454"/>
    <lineage>
        <taxon>Eukaryota</taxon>
        <taxon>Fungi</taxon>
        <taxon>Dikarya</taxon>
        <taxon>Ascomycota</taxon>
        <taxon>Pezizomycotina</taxon>
        <taxon>Pezizomycetes</taxon>
        <taxon>Pezizales</taxon>
        <taxon>Ascodesmidaceae</taxon>
        <taxon>Ascodesmis</taxon>
    </lineage>
</organism>
<evidence type="ECO:0000313" key="2">
    <source>
        <dbReference type="EMBL" id="TGZ76245.1"/>
    </source>
</evidence>
<dbReference type="InParanoid" id="A0A4S2MHR8"/>
<feature type="compositionally biased region" description="Basic residues" evidence="1">
    <location>
        <begin position="229"/>
        <end position="240"/>
    </location>
</feature>
<dbReference type="AlphaFoldDB" id="A0A4S2MHR8"/>
<feature type="compositionally biased region" description="Polar residues" evidence="1">
    <location>
        <begin position="123"/>
        <end position="133"/>
    </location>
</feature>
<dbReference type="EMBL" id="ML220192">
    <property type="protein sequence ID" value="TGZ76245.1"/>
    <property type="molecule type" value="Genomic_DNA"/>
</dbReference>
<name>A0A4S2MHR8_9PEZI</name>
<feature type="region of interest" description="Disordered" evidence="1">
    <location>
        <begin position="123"/>
        <end position="144"/>
    </location>
</feature>
<feature type="compositionally biased region" description="Basic and acidic residues" evidence="1">
    <location>
        <begin position="217"/>
        <end position="228"/>
    </location>
</feature>
<proteinExistence type="predicted"/>
<feature type="region of interest" description="Disordered" evidence="1">
    <location>
        <begin position="193"/>
        <end position="240"/>
    </location>
</feature>
<gene>
    <name evidence="2" type="ORF">EX30DRAFT_375646</name>
</gene>
<keyword evidence="3" id="KW-1185">Reference proteome</keyword>
<reference evidence="2 3" key="1">
    <citation type="submission" date="2019-04" db="EMBL/GenBank/DDBJ databases">
        <title>Comparative genomics and transcriptomics to analyze fruiting body development in filamentous ascomycetes.</title>
        <authorList>
            <consortium name="DOE Joint Genome Institute"/>
            <person name="Lutkenhaus R."/>
            <person name="Traeger S."/>
            <person name="Breuer J."/>
            <person name="Kuo A."/>
            <person name="Lipzen A."/>
            <person name="Pangilinan J."/>
            <person name="Dilworth D."/>
            <person name="Sandor L."/>
            <person name="Poggeler S."/>
            <person name="Barry K."/>
            <person name="Grigoriev I.V."/>
            <person name="Nowrousian M."/>
        </authorList>
    </citation>
    <scope>NUCLEOTIDE SEQUENCE [LARGE SCALE GENOMIC DNA]</scope>
    <source>
        <strain evidence="2 3">CBS 389.68</strain>
    </source>
</reference>
<feature type="compositionally biased region" description="Low complexity" evidence="1">
    <location>
        <begin position="11"/>
        <end position="24"/>
    </location>
</feature>
<evidence type="ECO:0000256" key="1">
    <source>
        <dbReference type="SAM" id="MobiDB-lite"/>
    </source>
</evidence>